<evidence type="ECO:0000256" key="4">
    <source>
        <dbReference type="ARBA" id="ARBA00023136"/>
    </source>
</evidence>
<dbReference type="EMBL" id="JADDUC020000006">
    <property type="protein sequence ID" value="KAI1238188.1"/>
    <property type="molecule type" value="Genomic_DNA"/>
</dbReference>
<keyword evidence="2 6" id="KW-0812">Transmembrane</keyword>
<keyword evidence="9" id="KW-1185">Reference proteome</keyword>
<organism evidence="7">
    <name type="scientific">Lamprotornis superbus</name>
    <dbReference type="NCBI Taxonomy" id="245042"/>
    <lineage>
        <taxon>Eukaryota</taxon>
        <taxon>Metazoa</taxon>
        <taxon>Chordata</taxon>
        <taxon>Craniata</taxon>
        <taxon>Vertebrata</taxon>
        <taxon>Euteleostomi</taxon>
        <taxon>Archelosauria</taxon>
        <taxon>Archosauria</taxon>
        <taxon>Dinosauria</taxon>
        <taxon>Saurischia</taxon>
        <taxon>Theropoda</taxon>
        <taxon>Coelurosauria</taxon>
        <taxon>Aves</taxon>
        <taxon>Neognathae</taxon>
        <taxon>Neoaves</taxon>
        <taxon>Telluraves</taxon>
        <taxon>Australaves</taxon>
        <taxon>Passeriformes</taxon>
        <taxon>Sturnidae</taxon>
        <taxon>Lamprotornis</taxon>
    </lineage>
</organism>
<feature type="region of interest" description="Disordered" evidence="5">
    <location>
        <begin position="96"/>
        <end position="116"/>
    </location>
</feature>
<dbReference type="GO" id="GO:0022857">
    <property type="term" value="F:transmembrane transporter activity"/>
    <property type="evidence" value="ECO:0007669"/>
    <property type="project" value="InterPro"/>
</dbReference>
<dbReference type="InterPro" id="IPR005828">
    <property type="entry name" value="MFS_sugar_transport-like"/>
</dbReference>
<evidence type="ECO:0000256" key="1">
    <source>
        <dbReference type="ARBA" id="ARBA00004141"/>
    </source>
</evidence>
<feature type="transmembrane region" description="Helical" evidence="6">
    <location>
        <begin position="42"/>
        <end position="65"/>
    </location>
</feature>
<evidence type="ECO:0000313" key="8">
    <source>
        <dbReference type="EMBL" id="KAI1238188.1"/>
    </source>
</evidence>
<dbReference type="EMBL" id="JADDUC010000072">
    <property type="protein sequence ID" value="KAG0120012.1"/>
    <property type="molecule type" value="Genomic_DNA"/>
</dbReference>
<dbReference type="GO" id="GO:0016020">
    <property type="term" value="C:membrane"/>
    <property type="evidence" value="ECO:0007669"/>
    <property type="project" value="UniProtKB-SubCell"/>
</dbReference>
<evidence type="ECO:0000256" key="2">
    <source>
        <dbReference type="ARBA" id="ARBA00022692"/>
    </source>
</evidence>
<evidence type="ECO:0000256" key="3">
    <source>
        <dbReference type="ARBA" id="ARBA00022989"/>
    </source>
</evidence>
<accession>A0A835NQK7</accession>
<dbReference type="Proteomes" id="UP000618051">
    <property type="component" value="Unassembled WGS sequence"/>
</dbReference>
<reference evidence="8" key="3">
    <citation type="submission" date="2022-01" db="EMBL/GenBank/DDBJ databases">
        <authorList>
            <person name="Rubenstein D.R."/>
        </authorList>
    </citation>
    <scope>NUCLEOTIDE SEQUENCE</scope>
    <source>
        <strain evidence="8">SS15</strain>
        <tissue evidence="8">Liver</tissue>
    </source>
</reference>
<dbReference type="AlphaFoldDB" id="A0A835NQK7"/>
<proteinExistence type="predicted"/>
<comment type="caution">
    <text evidence="7">The sequence shown here is derived from an EMBL/GenBank/DDBJ whole genome shotgun (WGS) entry which is preliminary data.</text>
</comment>
<sequence length="642" mass="71012">MTLFVPEDEESFGSIGPSLPAGQALLVLPPAFMAGTENKAGLQTYCFLVFAGICFAGATYLFFVLPETKNKTFHEISQEFAKRNKVALEMQEMNHYPGERKSSEEQESNFTSPVDNGETKKEIVKCCGEWGGEYRLGNVKRQWGARALSTPACSQRVCMVSPRGGGGGRDKGGDPSGGLLRSKPEMAPEAILTFSCIACNISHLPANGQLWVLMSLLVSLANPDSLICIYITLFFKNKLRRFNMKRNLNLMGSERTLMLHLEPSFEWIGRDVLIEFPITAWGPCTALTARGHVFTSAVPFVLLLSYLRRAHTFCVAAKSCYSLGTTSPYKLLELRSPHTARRTNPNSKPVACFLSLGKYQQNPETAKALIEAMSNTATRKVEETQEFETGQLLTDKIFIVELSRILLLPPKKNEIKTILQVAFCFENKFTKVLKLEEFCFLQLLLAWKEPAHLQDSPGGCEAPSTSREGAAPLSLTASAYVSNSFSGKKQTVKGFKIHCFCTNWNCSPCLNLPNNFRAAQWVFSACLTRSKSWLLMRVFRALLKIRTSTHINVFMVKCLPQGELCPMTSLSTSGVTVAMANTTQQAMKLYPCNSKGEAGKAQEPMCRCCSSSSESRAASSPLITCSRSLCPTREGIWRHGEI</sequence>
<keyword evidence="4 6" id="KW-0472">Membrane</keyword>
<reference evidence="7" key="1">
    <citation type="submission" date="2020-10" db="EMBL/GenBank/DDBJ databases">
        <title>Feather gene expression reveals the developmental basis of iridescence in African starlings.</title>
        <authorList>
            <person name="Rubenstein D.R."/>
        </authorList>
    </citation>
    <scope>NUCLEOTIDE SEQUENCE</scope>
    <source>
        <strain evidence="7">SS15</strain>
        <tissue evidence="7">Liver</tissue>
    </source>
</reference>
<feature type="transmembrane region" description="Helical" evidence="6">
    <location>
        <begin position="210"/>
        <end position="235"/>
    </location>
</feature>
<keyword evidence="3 6" id="KW-1133">Transmembrane helix</keyword>
<dbReference type="Pfam" id="PF00083">
    <property type="entry name" value="Sugar_tr"/>
    <property type="match status" value="1"/>
</dbReference>
<name>A0A835NQK7_9PASS</name>
<gene>
    <name evidence="8" type="ORF">IHE44_0012905</name>
    <name evidence="7" type="ORF">IHE44_013484</name>
</gene>
<evidence type="ECO:0000313" key="7">
    <source>
        <dbReference type="EMBL" id="KAG0120012.1"/>
    </source>
</evidence>
<evidence type="ECO:0000256" key="5">
    <source>
        <dbReference type="SAM" id="MobiDB-lite"/>
    </source>
</evidence>
<protein>
    <submittedName>
        <fullName evidence="7">Uncharacterized protein</fullName>
    </submittedName>
</protein>
<evidence type="ECO:0000313" key="9">
    <source>
        <dbReference type="Proteomes" id="UP000618051"/>
    </source>
</evidence>
<dbReference type="OrthoDB" id="4540492at2759"/>
<dbReference type="InterPro" id="IPR036259">
    <property type="entry name" value="MFS_trans_sf"/>
</dbReference>
<reference evidence="8 9" key="2">
    <citation type="journal article" date="2021" name="J. Hered.">
        <title>Feather Gene Expression Elucidates the Developmental Basis of Plumage Iridescence in African Starlings.</title>
        <authorList>
            <person name="Rubenstein D.R."/>
            <person name="Corvelo A."/>
            <person name="MacManes M.D."/>
            <person name="Maia R."/>
            <person name="Narzisi G."/>
            <person name="Rousaki A."/>
            <person name="Vandenabeele P."/>
            <person name="Shawkey M.D."/>
            <person name="Solomon J."/>
        </authorList>
    </citation>
    <scope>NUCLEOTIDE SEQUENCE [LARGE SCALE GENOMIC DNA]</scope>
    <source>
        <strain evidence="8">SS15</strain>
    </source>
</reference>
<comment type="subcellular location">
    <subcellularLocation>
        <location evidence="1">Membrane</location>
        <topology evidence="1">Multi-pass membrane protein</topology>
    </subcellularLocation>
</comment>
<dbReference type="Gene3D" id="1.20.1250.20">
    <property type="entry name" value="MFS general substrate transporter like domains"/>
    <property type="match status" value="1"/>
</dbReference>
<evidence type="ECO:0000256" key="6">
    <source>
        <dbReference type="SAM" id="Phobius"/>
    </source>
</evidence>